<dbReference type="InterPro" id="IPR036890">
    <property type="entry name" value="HATPase_C_sf"/>
</dbReference>
<keyword evidence="5" id="KW-1003">Cell membrane</keyword>
<dbReference type="SMART" id="SM00387">
    <property type="entry name" value="HATPase_c"/>
    <property type="match status" value="1"/>
</dbReference>
<dbReference type="InterPro" id="IPR029151">
    <property type="entry name" value="Sensor-like_sf"/>
</dbReference>
<evidence type="ECO:0000259" key="15">
    <source>
        <dbReference type="PROSITE" id="PS50109"/>
    </source>
</evidence>
<dbReference type="PRINTS" id="PR00344">
    <property type="entry name" value="BCTRLSENSOR"/>
</dbReference>
<comment type="catalytic activity">
    <reaction evidence="1">
        <text>ATP + protein L-histidine = ADP + protein N-phospho-L-histidine.</text>
        <dbReference type="EC" id="2.7.13.3"/>
    </reaction>
</comment>
<dbReference type="GO" id="GO:0009927">
    <property type="term" value="F:histidine phosphotransfer kinase activity"/>
    <property type="evidence" value="ECO:0007669"/>
    <property type="project" value="TreeGrafter"/>
</dbReference>
<reference evidence="17" key="2">
    <citation type="journal article" date="2021" name="PeerJ">
        <title>Extensive microbial diversity within the chicken gut microbiome revealed by metagenomics and culture.</title>
        <authorList>
            <person name="Gilroy R."/>
            <person name="Ravi A."/>
            <person name="Getino M."/>
            <person name="Pursley I."/>
            <person name="Horton D.L."/>
            <person name="Alikhan N.F."/>
            <person name="Baker D."/>
            <person name="Gharbi K."/>
            <person name="Hall N."/>
            <person name="Watson M."/>
            <person name="Adriaenssens E.M."/>
            <person name="Foster-Nyarko E."/>
            <person name="Jarju S."/>
            <person name="Secka A."/>
            <person name="Antonio M."/>
            <person name="Oren A."/>
            <person name="Chaudhuri R.R."/>
            <person name="La Ragione R."/>
            <person name="Hildebrand F."/>
            <person name="Pallen M.J."/>
        </authorList>
    </citation>
    <scope>NUCLEOTIDE SEQUENCE</scope>
    <source>
        <strain evidence="17">F6-4510</strain>
    </source>
</reference>
<evidence type="ECO:0000313" key="17">
    <source>
        <dbReference type="EMBL" id="MBO8434422.1"/>
    </source>
</evidence>
<evidence type="ECO:0000256" key="14">
    <source>
        <dbReference type="SAM" id="Phobius"/>
    </source>
</evidence>
<keyword evidence="10 14" id="KW-1133">Transmembrane helix</keyword>
<evidence type="ECO:0000256" key="9">
    <source>
        <dbReference type="ARBA" id="ARBA00022777"/>
    </source>
</evidence>
<evidence type="ECO:0000256" key="12">
    <source>
        <dbReference type="ARBA" id="ARBA00024867"/>
    </source>
</evidence>
<dbReference type="PANTHER" id="PTHR43047:SF72">
    <property type="entry name" value="OSMOSENSING HISTIDINE PROTEIN KINASE SLN1"/>
    <property type="match status" value="1"/>
</dbReference>
<organism evidence="17 18">
    <name type="scientific">Candidatus Fimicola merdigallinarum</name>
    <dbReference type="NCBI Taxonomy" id="2840819"/>
    <lineage>
        <taxon>Bacteria</taxon>
        <taxon>Bacillati</taxon>
        <taxon>Bacillota</taxon>
        <taxon>Clostridia</taxon>
        <taxon>Lachnospirales</taxon>
        <taxon>Lachnospiraceae</taxon>
        <taxon>Lachnospiraceae incertae sedis</taxon>
        <taxon>Candidatus Fimicola</taxon>
    </lineage>
</organism>
<protein>
    <recommendedName>
        <fullName evidence="4">Stage 0 sporulation protein A homolog</fullName>
        <ecNumber evidence="3">2.7.13.3</ecNumber>
    </recommendedName>
</protein>
<keyword evidence="7" id="KW-0808">Transferase</keyword>
<gene>
    <name evidence="17" type="ORF">IAC55_03760</name>
</gene>
<dbReference type="SMART" id="SM00388">
    <property type="entry name" value="HisKA"/>
    <property type="match status" value="1"/>
</dbReference>
<dbReference type="PROSITE" id="PS50109">
    <property type="entry name" value="HIS_KIN"/>
    <property type="match status" value="1"/>
</dbReference>
<keyword evidence="14" id="KW-0472">Membrane</keyword>
<reference evidence="17" key="1">
    <citation type="submission" date="2020-10" db="EMBL/GenBank/DDBJ databases">
        <authorList>
            <person name="Gilroy R."/>
        </authorList>
    </citation>
    <scope>NUCLEOTIDE SEQUENCE</scope>
    <source>
        <strain evidence="17">F6-4510</strain>
    </source>
</reference>
<dbReference type="Gene3D" id="3.30.565.10">
    <property type="entry name" value="Histidine kinase-like ATPase, C-terminal domain"/>
    <property type="match status" value="1"/>
</dbReference>
<evidence type="ECO:0000313" key="18">
    <source>
        <dbReference type="Proteomes" id="UP000823611"/>
    </source>
</evidence>
<evidence type="ECO:0000256" key="10">
    <source>
        <dbReference type="ARBA" id="ARBA00022989"/>
    </source>
</evidence>
<dbReference type="SUPFAM" id="SSF103190">
    <property type="entry name" value="Sensory domain-like"/>
    <property type="match status" value="1"/>
</dbReference>
<dbReference type="AlphaFoldDB" id="A0A9D9H3Z3"/>
<dbReference type="GO" id="GO:0005886">
    <property type="term" value="C:plasma membrane"/>
    <property type="evidence" value="ECO:0007669"/>
    <property type="project" value="UniProtKB-SubCell"/>
</dbReference>
<feature type="transmembrane region" description="Helical" evidence="14">
    <location>
        <begin position="289"/>
        <end position="310"/>
    </location>
</feature>
<dbReference type="Gene3D" id="1.10.287.130">
    <property type="match status" value="1"/>
</dbReference>
<comment type="caution">
    <text evidence="17">The sequence shown here is derived from an EMBL/GenBank/DDBJ whole genome shotgun (WGS) entry which is preliminary data.</text>
</comment>
<keyword evidence="9" id="KW-0418">Kinase</keyword>
<keyword evidence="11" id="KW-0902">Two-component regulatory system</keyword>
<evidence type="ECO:0000256" key="8">
    <source>
        <dbReference type="ARBA" id="ARBA00022692"/>
    </source>
</evidence>
<dbReference type="InterPro" id="IPR001789">
    <property type="entry name" value="Sig_transdc_resp-reg_receiver"/>
</dbReference>
<name>A0A9D9H3Z3_9FIRM</name>
<dbReference type="CDD" id="cd17546">
    <property type="entry name" value="REC_hyHK_CKI1_RcsC-like"/>
    <property type="match status" value="1"/>
</dbReference>
<evidence type="ECO:0000256" key="3">
    <source>
        <dbReference type="ARBA" id="ARBA00012438"/>
    </source>
</evidence>
<evidence type="ECO:0000259" key="16">
    <source>
        <dbReference type="PROSITE" id="PS50110"/>
    </source>
</evidence>
<evidence type="ECO:0000256" key="7">
    <source>
        <dbReference type="ARBA" id="ARBA00022679"/>
    </source>
</evidence>
<dbReference type="Gene3D" id="3.30.450.20">
    <property type="entry name" value="PAS domain"/>
    <property type="match status" value="2"/>
</dbReference>
<dbReference type="InterPro" id="IPR003594">
    <property type="entry name" value="HATPase_dom"/>
</dbReference>
<feature type="domain" description="Response regulatory" evidence="16">
    <location>
        <begin position="724"/>
        <end position="845"/>
    </location>
</feature>
<dbReference type="Proteomes" id="UP000823611">
    <property type="component" value="Unassembled WGS sequence"/>
</dbReference>
<feature type="modified residue" description="4-aspartylphosphate" evidence="13">
    <location>
        <position position="776"/>
    </location>
</feature>
<evidence type="ECO:0000256" key="2">
    <source>
        <dbReference type="ARBA" id="ARBA00004651"/>
    </source>
</evidence>
<dbReference type="SUPFAM" id="SSF55874">
    <property type="entry name" value="ATPase domain of HSP90 chaperone/DNA topoisomerase II/histidine kinase"/>
    <property type="match status" value="1"/>
</dbReference>
<feature type="domain" description="Histidine kinase" evidence="15">
    <location>
        <begin position="477"/>
        <end position="700"/>
    </location>
</feature>
<comment type="function">
    <text evidence="12">May play the central regulatory role in sporulation. It may be an element of the effector pathway responsible for the activation of sporulation genes in response to nutritional stress. Spo0A may act in concert with spo0H (a sigma factor) to control the expression of some genes that are critical to the sporulation process.</text>
</comment>
<dbReference type="InterPro" id="IPR004358">
    <property type="entry name" value="Sig_transdc_His_kin-like_C"/>
</dbReference>
<dbReference type="Pfam" id="PF00512">
    <property type="entry name" value="HisKA"/>
    <property type="match status" value="1"/>
</dbReference>
<keyword evidence="6 13" id="KW-0597">Phosphoprotein</keyword>
<dbReference type="SMART" id="SM00448">
    <property type="entry name" value="REC"/>
    <property type="match status" value="1"/>
</dbReference>
<dbReference type="EC" id="2.7.13.3" evidence="3"/>
<dbReference type="PANTHER" id="PTHR43047">
    <property type="entry name" value="TWO-COMPONENT HISTIDINE PROTEIN KINASE"/>
    <property type="match status" value="1"/>
</dbReference>
<feature type="transmembrane region" description="Helical" evidence="14">
    <location>
        <begin position="12"/>
        <end position="33"/>
    </location>
</feature>
<dbReference type="InterPro" id="IPR036097">
    <property type="entry name" value="HisK_dim/P_sf"/>
</dbReference>
<dbReference type="Pfam" id="PF02518">
    <property type="entry name" value="HATPase_c"/>
    <property type="match status" value="1"/>
</dbReference>
<dbReference type="SUPFAM" id="SSF47384">
    <property type="entry name" value="Homodimeric domain of signal transducing histidine kinase"/>
    <property type="match status" value="1"/>
</dbReference>
<dbReference type="InterPro" id="IPR003661">
    <property type="entry name" value="HisK_dim/P_dom"/>
</dbReference>
<evidence type="ECO:0000256" key="4">
    <source>
        <dbReference type="ARBA" id="ARBA00018672"/>
    </source>
</evidence>
<sequence length="846" mass="96856">MYNKLSQINKRFVKQSIVLLIFVIVISSAGVFITGSSSIRSTNKWGTKTAESLILKQKLFFDHYQSIVEQCSYYISDMVKYGVSVDKINEGIKEYSDIFLKEYSEHEYGVYLYTQGKVIWGGDYVEHELGDNYNVEDRAWYNSAKEGNGEIVFTDVYKDYITGKKKISIAKLLDDKDSILVLDIFTDDIKFIGNVYTEKFIGSQTVVDKYGNIVYHSPLGKVEDTNCIFKDYTPDDFKKLVSNFEGYRGSVKMEIEGKKAICYYFIDENGWTSFISIDYDVIVASTKKLFIFVLILILGLIASIGYLFYLNYKGEKKWVKTIGYFEKLINTYYSVAVVDINKGKCRFIKRFNSMSDTDNTYKNYDEFKADVMSRISSEYKEEFDNKFTLDNFKNFFYQNDEKFYIEYKRLFDVGAKWVSAEVFKVDDSFDDDSKEVIVAFREINSTKVLEIEKNELLKNSLKIAEDAVKVRSDFLSRMSHDMRTPMNAIIGFTNIAENNIKNEFKVKDCLTKITSSTNHLLSLVNEILDMAKIEQGKLELKYSEVNLYNHISEVADIFKVQCEISNKKFISDINICKHSIAYTDVMRIDQILNNILSNAIKYTTVGDSIKFEVKEFPISKNNSIYKFVISDTGIGMSPEFMKKLFTPFEREEIDIKKEVNGVGLGMAIVKSTVQLLGGQIDVSSEVGKGSVFTVSIPVKILDRIDVNGKYGDNSSVITDFSGKRFLVVEDNPLNMEIAKEIFEIEGIEVVSAYNGKEAYEIFKSNEDYYFDAVIMDIQMPVMNGYESAKMIRDIGSEYSENVPIIAMTADAFADDVTKSSVAGMNGHISKPVDYKRLKEILSKYIK</sequence>
<keyword evidence="8 14" id="KW-0812">Transmembrane</keyword>
<dbReference type="EMBL" id="JADIMX010000073">
    <property type="protein sequence ID" value="MBO8434422.1"/>
    <property type="molecule type" value="Genomic_DNA"/>
</dbReference>
<dbReference type="Pfam" id="PF00072">
    <property type="entry name" value="Response_reg"/>
    <property type="match status" value="1"/>
</dbReference>
<evidence type="ECO:0000256" key="11">
    <source>
        <dbReference type="ARBA" id="ARBA00023012"/>
    </source>
</evidence>
<dbReference type="InterPro" id="IPR011006">
    <property type="entry name" value="CheY-like_superfamily"/>
</dbReference>
<accession>A0A9D9H3Z3</accession>
<dbReference type="GO" id="GO:0000155">
    <property type="term" value="F:phosphorelay sensor kinase activity"/>
    <property type="evidence" value="ECO:0007669"/>
    <property type="project" value="InterPro"/>
</dbReference>
<proteinExistence type="predicted"/>
<dbReference type="InterPro" id="IPR005467">
    <property type="entry name" value="His_kinase_dom"/>
</dbReference>
<evidence type="ECO:0000256" key="1">
    <source>
        <dbReference type="ARBA" id="ARBA00000085"/>
    </source>
</evidence>
<comment type="subcellular location">
    <subcellularLocation>
        <location evidence="2">Cell membrane</location>
        <topology evidence="2">Multi-pass membrane protein</topology>
    </subcellularLocation>
</comment>
<dbReference type="PROSITE" id="PS50110">
    <property type="entry name" value="RESPONSE_REGULATORY"/>
    <property type="match status" value="1"/>
</dbReference>
<dbReference type="SUPFAM" id="SSF52172">
    <property type="entry name" value="CheY-like"/>
    <property type="match status" value="1"/>
</dbReference>
<evidence type="ECO:0000256" key="13">
    <source>
        <dbReference type="PROSITE-ProRule" id="PRU00169"/>
    </source>
</evidence>
<evidence type="ECO:0000256" key="6">
    <source>
        <dbReference type="ARBA" id="ARBA00022553"/>
    </source>
</evidence>
<dbReference type="CDD" id="cd00082">
    <property type="entry name" value="HisKA"/>
    <property type="match status" value="1"/>
</dbReference>
<evidence type="ECO:0000256" key="5">
    <source>
        <dbReference type="ARBA" id="ARBA00022475"/>
    </source>
</evidence>
<dbReference type="Gene3D" id="3.40.50.2300">
    <property type="match status" value="1"/>
</dbReference>